<evidence type="ECO:0000256" key="6">
    <source>
        <dbReference type="ARBA" id="ARBA00022841"/>
    </source>
</evidence>
<accession>A0A537JM15</accession>
<name>A0A537JM15_9BACT</name>
<organism evidence="8 9">
    <name type="scientific">Candidatus Segetimicrobium genomatis</name>
    <dbReference type="NCBI Taxonomy" id="2569760"/>
    <lineage>
        <taxon>Bacteria</taxon>
        <taxon>Bacillati</taxon>
        <taxon>Candidatus Sysuimicrobiota</taxon>
        <taxon>Candidatus Sysuimicrobiia</taxon>
        <taxon>Candidatus Sysuimicrobiales</taxon>
        <taxon>Candidatus Segetimicrobiaceae</taxon>
        <taxon>Candidatus Segetimicrobium</taxon>
    </lineage>
</organism>
<dbReference type="GO" id="GO:0016740">
    <property type="term" value="F:transferase activity"/>
    <property type="evidence" value="ECO:0007669"/>
    <property type="project" value="UniProtKB-KW"/>
</dbReference>
<dbReference type="Pfam" id="PF16822">
    <property type="entry name" value="ALGX"/>
    <property type="match status" value="1"/>
</dbReference>
<evidence type="ECO:0000256" key="1">
    <source>
        <dbReference type="ARBA" id="ARBA00004418"/>
    </source>
</evidence>
<dbReference type="SUPFAM" id="SSF52266">
    <property type="entry name" value="SGNH hydrolase"/>
    <property type="match status" value="1"/>
</dbReference>
<comment type="subcellular location">
    <subcellularLocation>
        <location evidence="1">Periplasm</location>
    </subcellularLocation>
</comment>
<evidence type="ECO:0000256" key="3">
    <source>
        <dbReference type="ARBA" id="ARBA00022679"/>
    </source>
</evidence>
<dbReference type="UniPathway" id="UPA00286"/>
<dbReference type="AlphaFoldDB" id="A0A537JM15"/>
<protein>
    <recommendedName>
        <fullName evidence="7">AlgX/AlgJ SGNH hydrolase-like domain-containing protein</fullName>
    </recommendedName>
</protein>
<keyword evidence="4" id="KW-0732">Signal</keyword>
<dbReference type="EMBL" id="VBAN01000055">
    <property type="protein sequence ID" value="TMI84577.1"/>
    <property type="molecule type" value="Genomic_DNA"/>
</dbReference>
<comment type="caution">
    <text evidence="8">The sequence shown here is derived from an EMBL/GenBank/DDBJ whole genome shotgun (WGS) entry which is preliminary data.</text>
</comment>
<keyword evidence="5" id="KW-0574">Periplasm</keyword>
<feature type="domain" description="AlgX/AlgJ SGNH hydrolase-like" evidence="7">
    <location>
        <begin position="278"/>
        <end position="380"/>
    </location>
</feature>
<dbReference type="GO" id="GO:0042121">
    <property type="term" value="P:alginic acid biosynthetic process"/>
    <property type="evidence" value="ECO:0007669"/>
    <property type="project" value="UniProtKB-UniPathway"/>
</dbReference>
<dbReference type="GO" id="GO:0042597">
    <property type="term" value="C:periplasmic space"/>
    <property type="evidence" value="ECO:0007669"/>
    <property type="project" value="UniProtKB-SubCell"/>
</dbReference>
<evidence type="ECO:0000256" key="5">
    <source>
        <dbReference type="ARBA" id="ARBA00022764"/>
    </source>
</evidence>
<gene>
    <name evidence="8" type="ORF">E6H03_01770</name>
</gene>
<evidence type="ECO:0000313" key="9">
    <source>
        <dbReference type="Proteomes" id="UP000318093"/>
    </source>
</evidence>
<sequence length="399" mass="44413">MAGTDQARPRGRQLGRVIPGLLAAVLLVDLALRVVFAFRVESIDPLTFRPSDALLPYRPVGATYEPNRHYYNARSYGDVAGIGNLREPRAYRPVRFSTDALGYRNAAHALDREIGAILAGDSFAAGVGANDDKTLSSRLSALGPCVVYNAASEARDVVPDRILAAARRLTVRNRLVIRVYAEDAEVPQPRETMLRKFAAQMPEESRRVTGRLRGILTVSPLQILSERALRSLEDDRILPNSYAGNAVEAVVSNGDSMAFWTREVQNFYHRRPVATAYWRWLRDELRTARFDLRVVLVPSKYTVYRPFLVDQAPNGRGAGGRYLDRLERALRAAGIPVLNLTPFLSAEAARQLKHERYLYWTDDVHWNARGIALAAAAIQETWPLPEGSCGAPHLARKGS</sequence>
<evidence type="ECO:0000313" key="8">
    <source>
        <dbReference type="EMBL" id="TMI84577.1"/>
    </source>
</evidence>
<evidence type="ECO:0000259" key="7">
    <source>
        <dbReference type="Pfam" id="PF16822"/>
    </source>
</evidence>
<dbReference type="InterPro" id="IPR031811">
    <property type="entry name" value="ALGX/ALGJ_SGNH-like"/>
</dbReference>
<comment type="pathway">
    <text evidence="2">Glycan biosynthesis; alginate biosynthesis.</text>
</comment>
<dbReference type="Proteomes" id="UP000318093">
    <property type="component" value="Unassembled WGS sequence"/>
</dbReference>
<proteinExistence type="predicted"/>
<evidence type="ECO:0000256" key="4">
    <source>
        <dbReference type="ARBA" id="ARBA00022729"/>
    </source>
</evidence>
<keyword evidence="3" id="KW-0808">Transferase</keyword>
<keyword evidence="6" id="KW-0016">Alginate biosynthesis</keyword>
<evidence type="ECO:0000256" key="2">
    <source>
        <dbReference type="ARBA" id="ARBA00005182"/>
    </source>
</evidence>
<reference evidence="8 9" key="1">
    <citation type="journal article" date="2019" name="Nat. Microbiol.">
        <title>Mediterranean grassland soil C-N compound turnover is dependent on rainfall and depth, and is mediated by genomically divergent microorganisms.</title>
        <authorList>
            <person name="Diamond S."/>
            <person name="Andeer P.F."/>
            <person name="Li Z."/>
            <person name="Crits-Christoph A."/>
            <person name="Burstein D."/>
            <person name="Anantharaman K."/>
            <person name="Lane K.R."/>
            <person name="Thomas B.C."/>
            <person name="Pan C."/>
            <person name="Northen T.R."/>
            <person name="Banfield J.F."/>
        </authorList>
    </citation>
    <scope>NUCLEOTIDE SEQUENCE [LARGE SCALE GENOMIC DNA]</scope>
    <source>
        <strain evidence="8">NP_6</strain>
    </source>
</reference>